<name>A0A2A8CUI1_9BACT</name>
<dbReference type="RefSeq" id="WP_098077426.1">
    <property type="nucleotide sequence ID" value="NZ_PDEQ01000008.1"/>
</dbReference>
<dbReference type="NCBIfam" id="TIGR04183">
    <property type="entry name" value="Por_Secre_tail"/>
    <property type="match status" value="1"/>
</dbReference>
<dbReference type="PANTHER" id="PTHR44103">
    <property type="entry name" value="PROPROTEIN CONVERTASE P"/>
    <property type="match status" value="1"/>
</dbReference>
<evidence type="ECO:0000259" key="2">
    <source>
        <dbReference type="Pfam" id="PF18962"/>
    </source>
</evidence>
<reference evidence="3 4" key="1">
    <citation type="submission" date="2017-10" db="EMBL/GenBank/DDBJ databases">
        <title>Draft genome of Longibacter Salinarum.</title>
        <authorList>
            <person name="Goh K.M."/>
            <person name="Shamsir M.S."/>
            <person name="Lim S.W."/>
        </authorList>
    </citation>
    <scope>NUCLEOTIDE SEQUENCE [LARGE SCALE GENOMIC DNA]</scope>
    <source>
        <strain evidence="3 4">KCTC 52045</strain>
    </source>
</reference>
<dbReference type="InterPro" id="IPR026444">
    <property type="entry name" value="Secre_tail"/>
</dbReference>
<dbReference type="Proteomes" id="UP000220102">
    <property type="component" value="Unassembled WGS sequence"/>
</dbReference>
<accession>A0A2A8CUI1</accession>
<evidence type="ECO:0000313" key="3">
    <source>
        <dbReference type="EMBL" id="PEN12266.1"/>
    </source>
</evidence>
<gene>
    <name evidence="3" type="ORF">CRI94_14610</name>
</gene>
<feature type="signal peptide" evidence="1">
    <location>
        <begin position="1"/>
        <end position="30"/>
    </location>
</feature>
<keyword evidence="4" id="KW-1185">Reference proteome</keyword>
<keyword evidence="1" id="KW-0732">Signal</keyword>
<evidence type="ECO:0000256" key="1">
    <source>
        <dbReference type="SAM" id="SignalP"/>
    </source>
</evidence>
<dbReference type="OrthoDB" id="9816120at2"/>
<evidence type="ECO:0000313" key="4">
    <source>
        <dbReference type="Proteomes" id="UP000220102"/>
    </source>
</evidence>
<dbReference type="InterPro" id="IPR028994">
    <property type="entry name" value="Integrin_alpha_N"/>
</dbReference>
<protein>
    <recommendedName>
        <fullName evidence="2">Secretion system C-terminal sorting domain-containing protein</fullName>
    </recommendedName>
</protein>
<feature type="domain" description="Secretion system C-terminal sorting" evidence="2">
    <location>
        <begin position="489"/>
        <end position="564"/>
    </location>
</feature>
<dbReference type="SUPFAM" id="SSF69318">
    <property type="entry name" value="Integrin alpha N-terminal domain"/>
    <property type="match status" value="1"/>
</dbReference>
<dbReference type="Pfam" id="PF18962">
    <property type="entry name" value="Por_Secre_tail"/>
    <property type="match status" value="1"/>
</dbReference>
<dbReference type="PANTHER" id="PTHR44103:SF1">
    <property type="entry name" value="PROPROTEIN CONVERTASE P"/>
    <property type="match status" value="1"/>
</dbReference>
<organism evidence="3 4">
    <name type="scientific">Longibacter salinarum</name>
    <dbReference type="NCBI Taxonomy" id="1850348"/>
    <lineage>
        <taxon>Bacteria</taxon>
        <taxon>Pseudomonadati</taxon>
        <taxon>Rhodothermota</taxon>
        <taxon>Rhodothermia</taxon>
        <taxon>Rhodothermales</taxon>
        <taxon>Salisaetaceae</taxon>
        <taxon>Longibacter</taxon>
    </lineage>
</organism>
<dbReference type="EMBL" id="PDEQ01000008">
    <property type="protein sequence ID" value="PEN12266.1"/>
    <property type="molecule type" value="Genomic_DNA"/>
</dbReference>
<sequence>MLSTLLITYCRRIVCLAALFTLCCGPNASAQYAEQTGTNNPFDGITALSSANALDAVAGDFDSDGDIDLLAYDGSSERFYQNDGTATFTEQTGAQNPFDGVALVFGTRGRTFVGDVDGDTDTDIVDFRPATGTFAFIENTDGSTYTDQTGTNNPFDGIQVSGNQTSVDAVFGDFDTDDDIDLLVFDGSTERYYENDGSGTFTEQTGASNPFDGIAQAFWTNTTTLVRDFDGDGDVDLASRDGSASGTAAWIYMENTDGSTYADRSGAAFPLDNVAVDATQNSVAITTGDFNLDGSLDLLAYEGTSQTFYAGDGAGTYTAQTGTSNPFDGVTPALQVFATTLPVNVNPVVDDDIDITFGENDALRFIERTGQGVIPVELARFNGQMDGDAVQLTWETLSETNNAGFDVQRRISTTSNAQSGMWTTLQHVRGAGTTSTPQNYRFTDSAIPFDANWITYRLRQIDIDGTTALSDEIRIRPDALKQLTLRPAYPNPVRESTTIEFGTPDARRVTLQLFDVMGRNVRTLFEADVVGRESVTIRTDGLASGLYFVRLQSEGQTRTERFVVVR</sequence>
<comment type="caution">
    <text evidence="3">The sequence shown here is derived from an EMBL/GenBank/DDBJ whole genome shotgun (WGS) entry which is preliminary data.</text>
</comment>
<proteinExistence type="predicted"/>
<feature type="chain" id="PRO_5013083275" description="Secretion system C-terminal sorting domain-containing protein" evidence="1">
    <location>
        <begin position="31"/>
        <end position="566"/>
    </location>
</feature>
<dbReference type="AlphaFoldDB" id="A0A2A8CUI1"/>